<reference evidence="1 2" key="1">
    <citation type="journal article" date="2010" name="Stand. Genomic Sci.">
        <title>Complete genome sequence of Ilyobacter polytropus type strain (CuHbu1).</title>
        <authorList>
            <person name="Sikorski J."/>
            <person name="Chertkov O."/>
            <person name="Lapidus A."/>
            <person name="Nolan M."/>
            <person name="Lucas S."/>
            <person name="Del Rio T.G."/>
            <person name="Tice H."/>
            <person name="Cheng J.F."/>
            <person name="Tapia R."/>
            <person name="Han C."/>
            <person name="Goodwin L."/>
            <person name="Pitluck S."/>
            <person name="Liolios K."/>
            <person name="Ivanova N."/>
            <person name="Mavromatis K."/>
            <person name="Mikhailova N."/>
            <person name="Pati A."/>
            <person name="Chen A."/>
            <person name="Palaniappan K."/>
            <person name="Land M."/>
            <person name="Hauser L."/>
            <person name="Chang Y.J."/>
            <person name="Jeffries C.D."/>
            <person name="Brambilla E."/>
            <person name="Yasawong M."/>
            <person name="Rohde M."/>
            <person name="Pukall R."/>
            <person name="Spring S."/>
            <person name="Goker M."/>
            <person name="Woyke T."/>
            <person name="Bristow J."/>
            <person name="Eisen J.A."/>
            <person name="Markowitz V."/>
            <person name="Hugenholtz P."/>
            <person name="Kyrpides N.C."/>
            <person name="Klenk H.P."/>
        </authorList>
    </citation>
    <scope>NUCLEOTIDE SEQUENCE [LARGE SCALE GENOMIC DNA]</scope>
    <source>
        <strain evidence="2">ATCC 51220 / DSM 2926 / LMG 16218 / CuHBu1</strain>
        <plasmid evidence="2">pILYOP01</plasmid>
    </source>
</reference>
<gene>
    <name evidence="1" type="ordered locus">Ilyop_2039</name>
</gene>
<geneLocation type="plasmid" evidence="1 2">
    <name>pILYOP01</name>
</geneLocation>
<sequence length="299" mass="33516">MGKKLMEITEFKKKLKSGQASIKLLDTGFSQLTRKITSDPGASYLTAEAADPFSKELIVSLNAAQLALKARYQTLFSAYNTWVIGKQASMPNLETFGYEFSAVEDHSNGYEANVTSADYYMLTSIINAEKELYEAGNYWFMNNLESNIDVIKEWSKTQNYGSTTSKVIGYFETGWDRVPLCYSCSVSGVSWSNVGGGDDKVWVHAWNLHNIPNGATATFEIEASYWTGSQDEGSEVIEKGYMYIKRTVIDGDSYYTCWATKGGLKDHGRIDSYVRTGLTATHFDTDTPSFSWLQERTYS</sequence>
<dbReference type="HOGENOM" id="CLU_911399_0_0_0"/>
<dbReference type="RefSeq" id="WP_013388472.1">
    <property type="nucleotide sequence ID" value="NC_014633.1"/>
</dbReference>
<evidence type="ECO:0000313" key="1">
    <source>
        <dbReference type="EMBL" id="ADO83810.1"/>
    </source>
</evidence>
<dbReference type="EMBL" id="CP002282">
    <property type="protein sequence ID" value="ADO83810.1"/>
    <property type="molecule type" value="Genomic_DNA"/>
</dbReference>
<keyword evidence="1" id="KW-0614">Plasmid</keyword>
<proteinExistence type="predicted"/>
<evidence type="ECO:0000313" key="2">
    <source>
        <dbReference type="Proteomes" id="UP000006875"/>
    </source>
</evidence>
<keyword evidence="2" id="KW-1185">Reference proteome</keyword>
<dbReference type="AlphaFoldDB" id="E3HBP8"/>
<dbReference type="Proteomes" id="UP000006875">
    <property type="component" value="Plasmid pILYOP01"/>
</dbReference>
<dbReference type="OrthoDB" id="92536at2"/>
<accession>E3HBP8</accession>
<name>E3HBP8_ILYPC</name>
<protein>
    <submittedName>
        <fullName evidence="1">Uncharacterized protein</fullName>
    </submittedName>
</protein>
<organism evidence="1 2">
    <name type="scientific">Ilyobacter polytropus (strain ATCC 51220 / DSM 2926 / LMG 16218 / CuHBu1)</name>
    <dbReference type="NCBI Taxonomy" id="572544"/>
    <lineage>
        <taxon>Bacteria</taxon>
        <taxon>Fusobacteriati</taxon>
        <taxon>Fusobacteriota</taxon>
        <taxon>Fusobacteriia</taxon>
        <taxon>Fusobacteriales</taxon>
        <taxon>Fusobacteriaceae</taxon>
        <taxon>Ilyobacter</taxon>
    </lineage>
</organism>
<dbReference type="KEGG" id="ipo:Ilyop_2039"/>